<proteinExistence type="predicted"/>
<feature type="region of interest" description="Disordered" evidence="1">
    <location>
        <begin position="191"/>
        <end position="212"/>
    </location>
</feature>
<evidence type="ECO:0000313" key="2">
    <source>
        <dbReference type="EMBL" id="RRT35655.1"/>
    </source>
</evidence>
<sequence length="339" mass="38407">MLHPGVTQEWVDEGELPRERTKNRRWRKPYEVLAEATHGDPDKSEDKTECKVTDSRAMGLTAPWYHRVGGKGDGEDDIIPKAKDHGGIVYGNATQVILSLTGQDHAERQVFCMCASKLASDESLGHQHMGVVYHRERNQITSTSESHGGGLNFIKENRIGVSPVTRWRRPCMRVTVCLSIDQGELLGRHSSVEAGGRKGRGSEDESSEAHYLKGKRRLERRLTWRSTTVPKMQIYRSRRKGYRCKATDSRAMGLAAPWYRRGGTSMESSIPCSHGGRALVIKGTEEVENTKANSKYQDRVEGRRPRNFIRLVSMDFSSREPKARDFGLMQEYSTKERSR</sequence>
<comment type="caution">
    <text evidence="2">The sequence shown here is derived from an EMBL/GenBank/DDBJ whole genome shotgun (WGS) entry which is preliminary data.</text>
</comment>
<protein>
    <submittedName>
        <fullName evidence="2">Uncharacterized protein</fullName>
    </submittedName>
</protein>
<dbReference type="EMBL" id="AMZH03024700">
    <property type="protein sequence ID" value="RRT35655.1"/>
    <property type="molecule type" value="Genomic_DNA"/>
</dbReference>
<evidence type="ECO:0000256" key="1">
    <source>
        <dbReference type="SAM" id="MobiDB-lite"/>
    </source>
</evidence>
<evidence type="ECO:0000313" key="3">
    <source>
        <dbReference type="Proteomes" id="UP000287651"/>
    </source>
</evidence>
<name>A0A426X845_ENSVE</name>
<dbReference type="AlphaFoldDB" id="A0A426X845"/>
<accession>A0A426X845</accession>
<feature type="compositionally biased region" description="Basic and acidic residues" evidence="1">
    <location>
        <begin position="200"/>
        <end position="211"/>
    </location>
</feature>
<organism evidence="2 3">
    <name type="scientific">Ensete ventricosum</name>
    <name type="common">Abyssinian banana</name>
    <name type="synonym">Musa ensete</name>
    <dbReference type="NCBI Taxonomy" id="4639"/>
    <lineage>
        <taxon>Eukaryota</taxon>
        <taxon>Viridiplantae</taxon>
        <taxon>Streptophyta</taxon>
        <taxon>Embryophyta</taxon>
        <taxon>Tracheophyta</taxon>
        <taxon>Spermatophyta</taxon>
        <taxon>Magnoliopsida</taxon>
        <taxon>Liliopsida</taxon>
        <taxon>Zingiberales</taxon>
        <taxon>Musaceae</taxon>
        <taxon>Ensete</taxon>
    </lineage>
</organism>
<feature type="region of interest" description="Disordered" evidence="1">
    <location>
        <begin position="1"/>
        <end position="24"/>
    </location>
</feature>
<dbReference type="Proteomes" id="UP000287651">
    <property type="component" value="Unassembled WGS sequence"/>
</dbReference>
<reference evidence="2 3" key="1">
    <citation type="journal article" date="2014" name="Agronomy (Basel)">
        <title>A Draft Genome Sequence for Ensete ventricosum, the Drought-Tolerant Tree Against Hunger.</title>
        <authorList>
            <person name="Harrison J."/>
            <person name="Moore K.A."/>
            <person name="Paszkiewicz K."/>
            <person name="Jones T."/>
            <person name="Grant M."/>
            <person name="Ambacheew D."/>
            <person name="Muzemil S."/>
            <person name="Studholme D.J."/>
        </authorList>
    </citation>
    <scope>NUCLEOTIDE SEQUENCE [LARGE SCALE GENOMIC DNA]</scope>
</reference>
<gene>
    <name evidence="2" type="ORF">B296_00014458</name>
</gene>